<keyword evidence="1 4" id="KW-0808">Transferase</keyword>
<gene>
    <name evidence="4" type="ORF">F0L74_19215</name>
</gene>
<dbReference type="InterPro" id="IPR000182">
    <property type="entry name" value="GNAT_dom"/>
</dbReference>
<dbReference type="RefSeq" id="WP_149839493.1">
    <property type="nucleotide sequence ID" value="NZ_VUOC01000003.1"/>
</dbReference>
<comment type="caution">
    <text evidence="4">The sequence shown here is derived from an EMBL/GenBank/DDBJ whole genome shotgun (WGS) entry which is preliminary data.</text>
</comment>
<dbReference type="Gene3D" id="3.40.630.30">
    <property type="match status" value="1"/>
</dbReference>
<reference evidence="4 5" key="1">
    <citation type="submission" date="2019-09" db="EMBL/GenBank/DDBJ databases">
        <title>Chitinophaga ginsengihumi sp. nov., isolated from soil of ginseng rhizosphere.</title>
        <authorList>
            <person name="Lee J."/>
        </authorList>
    </citation>
    <scope>NUCLEOTIDE SEQUENCE [LARGE SCALE GENOMIC DNA]</scope>
    <source>
        <strain evidence="4 5">BN140078</strain>
    </source>
</reference>
<keyword evidence="5" id="KW-1185">Reference proteome</keyword>
<dbReference type="PANTHER" id="PTHR43877">
    <property type="entry name" value="AMINOALKYLPHOSPHONATE N-ACETYLTRANSFERASE-RELATED-RELATED"/>
    <property type="match status" value="1"/>
</dbReference>
<sequence>MNLQIKDASVAQIPLIQELTEQIWRPTYESILTPEQISYMLDMMYSTTSLTRQISEQGHRFILLYDEARPIGFAAYSTTDTDGIQKLHKIYLHSDYQGKRVGKFFMEAVIDRVKAAGAHTLELDVNRHNKARLFYERQGFTILKEKDTHIGNGYEMNDYVMRKAL</sequence>
<evidence type="ECO:0000256" key="2">
    <source>
        <dbReference type="ARBA" id="ARBA00023315"/>
    </source>
</evidence>
<dbReference type="CDD" id="cd04301">
    <property type="entry name" value="NAT_SF"/>
    <property type="match status" value="1"/>
</dbReference>
<evidence type="ECO:0000313" key="5">
    <source>
        <dbReference type="Proteomes" id="UP000324611"/>
    </source>
</evidence>
<name>A0A5B2VTQ5_9BACT</name>
<dbReference type="GO" id="GO:0016747">
    <property type="term" value="F:acyltransferase activity, transferring groups other than amino-acyl groups"/>
    <property type="evidence" value="ECO:0007669"/>
    <property type="project" value="InterPro"/>
</dbReference>
<dbReference type="InterPro" id="IPR050832">
    <property type="entry name" value="Bact_Acetyltransf"/>
</dbReference>
<dbReference type="Proteomes" id="UP000324611">
    <property type="component" value="Unassembled WGS sequence"/>
</dbReference>
<reference evidence="4 5" key="2">
    <citation type="submission" date="2019-09" db="EMBL/GenBank/DDBJ databases">
        <authorList>
            <person name="Jin C."/>
        </authorList>
    </citation>
    <scope>NUCLEOTIDE SEQUENCE [LARGE SCALE GENOMIC DNA]</scope>
    <source>
        <strain evidence="4 5">BN140078</strain>
    </source>
</reference>
<keyword evidence="2" id="KW-0012">Acyltransferase</keyword>
<evidence type="ECO:0000256" key="1">
    <source>
        <dbReference type="ARBA" id="ARBA00022679"/>
    </source>
</evidence>
<accession>A0A5B2VTQ5</accession>
<proteinExistence type="predicted"/>
<dbReference type="AlphaFoldDB" id="A0A5B2VTQ5"/>
<dbReference type="PROSITE" id="PS51186">
    <property type="entry name" value="GNAT"/>
    <property type="match status" value="1"/>
</dbReference>
<dbReference type="SUPFAM" id="SSF55729">
    <property type="entry name" value="Acyl-CoA N-acyltransferases (Nat)"/>
    <property type="match status" value="1"/>
</dbReference>
<evidence type="ECO:0000313" key="4">
    <source>
        <dbReference type="EMBL" id="KAA2241988.1"/>
    </source>
</evidence>
<dbReference type="InterPro" id="IPR016181">
    <property type="entry name" value="Acyl_CoA_acyltransferase"/>
</dbReference>
<organism evidence="4 5">
    <name type="scientific">Chitinophaga agrisoli</name>
    <dbReference type="NCBI Taxonomy" id="2607653"/>
    <lineage>
        <taxon>Bacteria</taxon>
        <taxon>Pseudomonadati</taxon>
        <taxon>Bacteroidota</taxon>
        <taxon>Chitinophagia</taxon>
        <taxon>Chitinophagales</taxon>
        <taxon>Chitinophagaceae</taxon>
        <taxon>Chitinophaga</taxon>
    </lineage>
</organism>
<evidence type="ECO:0000259" key="3">
    <source>
        <dbReference type="PROSITE" id="PS51186"/>
    </source>
</evidence>
<feature type="domain" description="N-acetyltransferase" evidence="3">
    <location>
        <begin position="3"/>
        <end position="165"/>
    </location>
</feature>
<dbReference type="EMBL" id="VUOC01000003">
    <property type="protein sequence ID" value="KAA2241988.1"/>
    <property type="molecule type" value="Genomic_DNA"/>
</dbReference>
<protein>
    <submittedName>
        <fullName evidence="4">GNAT family N-acetyltransferase</fullName>
    </submittedName>
</protein>
<dbReference type="Pfam" id="PF13673">
    <property type="entry name" value="Acetyltransf_10"/>
    <property type="match status" value="1"/>
</dbReference>